<gene>
    <name evidence="4" type="ORF">NUH29_06460</name>
</gene>
<evidence type="ECO:0000313" key="4">
    <source>
        <dbReference type="EMBL" id="MCS0499189.1"/>
    </source>
</evidence>
<feature type="region of interest" description="Disordered" evidence="1">
    <location>
        <begin position="839"/>
        <end position="950"/>
    </location>
</feature>
<sequence>MKRALAFVTTTALAILMSVGFASGASAAGGYELTSIAKGGVEDLRQCLASSDTLDVFYLIDSSGSMKDTDSGIVRADLLANSLRELAGLKEGLTLNYAASFFSTRYLPEIDWVDGITAADVDAQADALANAIRARPPAGSTNWLQAVTSAQSSVAAQHQKTNGCQALIWLTDGGIWVGDNSVSANATALNSMCGAPLVAGGAAPDPTSRGTFSEMRQAGVIVFGVMLRDESVRDTQSEYVKFMRPLVEGQDGDMNCGEYPDGHDERYVSGVYLQAANAGDLARVFLRLGALVAGGAESPFGPDGEFPVDAGVASFSIVTDNGSWRLTAPDGSVVTAANADAAGFDVDQSGQAVRLTLRAVRTSDIGTWKLDTRTDTDSLLYSSGLRLALDPGGTFVAGSDYELTGRVVREGADLTALPVALDANEYTPRVGYVSPSGLIAVELKEVHIDPTGGDFSFTLSTADVPPGSATFTVSLTDVSSSAAHIPLADVSVKMQVEVTVPGDYPSIAAVELSDLNGSDGVASGALTIVPPTEQPSGSVCFPAGVTPIVDSDSADRYTSWVWGGLKELELDSGGCLTVTSPIDVTLTAANPDAANSKVAAHLDVIYKTSSGDELPGSVPISFVTTRPVNGAAFAVLMVGLLLAGLLLPLVALWIFSWLFTRITRGSHLHRASVPVRIDASGRMTTEDGRPLAKRDWSLDDFPFHSKQPDSRRFSDPQLGTFRGRVPWNPFSRPWYQVAAREGMVLFGPGGYLPRSLSQKRAAGRVLGLSGDLGRVWAVTMAAATLSTLRDDPVAATLVVFLRNETGDKSAYRERIAKLASDGSLERQLTAAREAVAAELSANSTKTTSGAAQKAQAGATETGAAPRRNDGMPDSEPPRRQRGAEAAEPPRRSSSSDGHPPRRGVSGDGGRSSHPDVSPRSGGGTSASDPNEPPRRTPAPSDPGEPPRRSR</sequence>
<feature type="signal peptide" evidence="3">
    <location>
        <begin position="1"/>
        <end position="27"/>
    </location>
</feature>
<evidence type="ECO:0000256" key="3">
    <source>
        <dbReference type="SAM" id="SignalP"/>
    </source>
</evidence>
<organism evidence="4 5">
    <name type="scientific">Protaetiibacter mangrovi</name>
    <dbReference type="NCBI Taxonomy" id="2970926"/>
    <lineage>
        <taxon>Bacteria</taxon>
        <taxon>Bacillati</taxon>
        <taxon>Actinomycetota</taxon>
        <taxon>Actinomycetes</taxon>
        <taxon>Micrococcales</taxon>
        <taxon>Microbacteriaceae</taxon>
        <taxon>Protaetiibacter</taxon>
    </lineage>
</organism>
<keyword evidence="3" id="KW-0732">Signal</keyword>
<feature type="chain" id="PRO_5046155884" description="VWFA domain-containing protein" evidence="3">
    <location>
        <begin position="28"/>
        <end position="950"/>
    </location>
</feature>
<evidence type="ECO:0000256" key="1">
    <source>
        <dbReference type="SAM" id="MobiDB-lite"/>
    </source>
</evidence>
<evidence type="ECO:0000256" key="2">
    <source>
        <dbReference type="SAM" id="Phobius"/>
    </source>
</evidence>
<feature type="transmembrane region" description="Helical" evidence="2">
    <location>
        <begin position="631"/>
        <end position="660"/>
    </location>
</feature>
<dbReference type="SUPFAM" id="SSF53300">
    <property type="entry name" value="vWA-like"/>
    <property type="match status" value="1"/>
</dbReference>
<dbReference type="EMBL" id="JANTHX010000005">
    <property type="protein sequence ID" value="MCS0499189.1"/>
    <property type="molecule type" value="Genomic_DNA"/>
</dbReference>
<keyword evidence="2" id="KW-1133">Transmembrane helix</keyword>
<protein>
    <recommendedName>
        <fullName evidence="6">VWFA domain-containing protein</fullName>
    </recommendedName>
</protein>
<evidence type="ECO:0000313" key="5">
    <source>
        <dbReference type="Proteomes" id="UP001205337"/>
    </source>
</evidence>
<dbReference type="Gene3D" id="3.40.50.410">
    <property type="entry name" value="von Willebrand factor, type A domain"/>
    <property type="match status" value="1"/>
</dbReference>
<keyword evidence="2" id="KW-0472">Membrane</keyword>
<reference evidence="4 5" key="1">
    <citation type="submission" date="2022-08" db="EMBL/GenBank/DDBJ databases">
        <authorList>
            <person name="Li F."/>
        </authorList>
    </citation>
    <scope>NUCLEOTIDE SEQUENCE [LARGE SCALE GENOMIC DNA]</scope>
    <source>
        <strain evidence="4 5">10F1B-8-1</strain>
    </source>
</reference>
<dbReference type="InterPro" id="IPR036465">
    <property type="entry name" value="vWFA_dom_sf"/>
</dbReference>
<comment type="caution">
    <text evidence="4">The sequence shown here is derived from an EMBL/GenBank/DDBJ whole genome shotgun (WGS) entry which is preliminary data.</text>
</comment>
<keyword evidence="2" id="KW-0812">Transmembrane</keyword>
<evidence type="ECO:0008006" key="6">
    <source>
        <dbReference type="Google" id="ProtNLM"/>
    </source>
</evidence>
<keyword evidence="5" id="KW-1185">Reference proteome</keyword>
<proteinExistence type="predicted"/>
<feature type="compositionally biased region" description="Basic and acidic residues" evidence="1">
    <location>
        <begin position="866"/>
        <end position="890"/>
    </location>
</feature>
<name>A0ABT1ZET5_9MICO</name>
<dbReference type="RefSeq" id="WP_258798208.1">
    <property type="nucleotide sequence ID" value="NZ_JANTHX010000005.1"/>
</dbReference>
<dbReference type="Proteomes" id="UP001205337">
    <property type="component" value="Unassembled WGS sequence"/>
</dbReference>
<accession>A0ABT1ZET5</accession>